<dbReference type="Pfam" id="PF00106">
    <property type="entry name" value="adh_short"/>
    <property type="match status" value="1"/>
</dbReference>
<evidence type="ECO:0000256" key="3">
    <source>
        <dbReference type="SAM" id="MobiDB-lite"/>
    </source>
</evidence>
<evidence type="ECO:0000256" key="2">
    <source>
        <dbReference type="RuleBase" id="RU000363"/>
    </source>
</evidence>
<proteinExistence type="inferred from homology"/>
<protein>
    <submittedName>
        <fullName evidence="4">NAD(P)-binding protein</fullName>
    </submittedName>
</protein>
<dbReference type="AlphaFoldDB" id="A0A9P5CSS8"/>
<dbReference type="RefSeq" id="XP_040780870.1">
    <property type="nucleotide sequence ID" value="XM_040921065.1"/>
</dbReference>
<organism evidence="4 5">
    <name type="scientific">Cryphonectria parasitica (strain ATCC 38755 / EP155)</name>
    <dbReference type="NCBI Taxonomy" id="660469"/>
    <lineage>
        <taxon>Eukaryota</taxon>
        <taxon>Fungi</taxon>
        <taxon>Dikarya</taxon>
        <taxon>Ascomycota</taxon>
        <taxon>Pezizomycotina</taxon>
        <taxon>Sordariomycetes</taxon>
        <taxon>Sordariomycetidae</taxon>
        <taxon>Diaporthales</taxon>
        <taxon>Cryphonectriaceae</taxon>
        <taxon>Cryphonectria-Endothia species complex</taxon>
        <taxon>Cryphonectria</taxon>
    </lineage>
</organism>
<dbReference type="PRINTS" id="PR00081">
    <property type="entry name" value="GDHRDH"/>
</dbReference>
<comment type="similarity">
    <text evidence="2">Belongs to the short-chain dehydrogenases/reductases (SDR) family.</text>
</comment>
<dbReference type="OrthoDB" id="191139at2759"/>
<dbReference type="Gene3D" id="3.40.50.720">
    <property type="entry name" value="NAD(P)-binding Rossmann-like Domain"/>
    <property type="match status" value="1"/>
</dbReference>
<accession>A0A9P5CSS8</accession>
<sequence>MTSTKFDRHTTGTEVAETFKDQIRGKTVLVTGPSPGSIGKATALAIAGHQPALLILAGRTPAKLDAVATSCREVAANNATNVSMKTVQVDFLSLASVRSAASEISALTDRLDVLINNAGISTAVLRYSREGFESQFATNHLGPFLLTKLLLPLLLRASPGARVVNVSSTAQWISPVRFSDINFENEVDGPKKGKIDLPKNERPHSKSPAWTMARSADGFPGTMAYGQSKTANVLFTVALKRRLAGQGIDILALHPGEIRSNLGGELSPEFKKEIKTWPARRFKTLDQGCATTLVAAFDPELSGTQHVYLQDCQVARPARWADDPDMAERLWQLSEQMVNESSTLPGSKL</sequence>
<comment type="caution">
    <text evidence="4">The sequence shown here is derived from an EMBL/GenBank/DDBJ whole genome shotgun (WGS) entry which is preliminary data.</text>
</comment>
<dbReference type="Proteomes" id="UP000803844">
    <property type="component" value="Unassembled WGS sequence"/>
</dbReference>
<gene>
    <name evidence="4" type="ORF">M406DRAFT_335691</name>
</gene>
<name>A0A9P5CSS8_CRYP1</name>
<dbReference type="EMBL" id="MU032344">
    <property type="protein sequence ID" value="KAF3769909.1"/>
    <property type="molecule type" value="Genomic_DNA"/>
</dbReference>
<dbReference type="GO" id="GO:0016491">
    <property type="term" value="F:oxidoreductase activity"/>
    <property type="evidence" value="ECO:0007669"/>
    <property type="project" value="UniProtKB-KW"/>
</dbReference>
<evidence type="ECO:0000313" key="5">
    <source>
        <dbReference type="Proteomes" id="UP000803844"/>
    </source>
</evidence>
<dbReference type="PANTHER" id="PTHR43157:SF31">
    <property type="entry name" value="PHOSPHATIDYLINOSITOL-GLYCAN BIOSYNTHESIS CLASS F PROTEIN"/>
    <property type="match status" value="1"/>
</dbReference>
<reference evidence="4" key="1">
    <citation type="journal article" date="2020" name="Phytopathology">
        <title>Genome sequence of the chestnut blight fungus Cryphonectria parasitica EP155: A fundamental resource for an archetypical invasive plant pathogen.</title>
        <authorList>
            <person name="Crouch J.A."/>
            <person name="Dawe A."/>
            <person name="Aerts A."/>
            <person name="Barry K."/>
            <person name="Churchill A.C.L."/>
            <person name="Grimwood J."/>
            <person name="Hillman B."/>
            <person name="Milgroom M.G."/>
            <person name="Pangilinan J."/>
            <person name="Smith M."/>
            <person name="Salamov A."/>
            <person name="Schmutz J."/>
            <person name="Yadav J."/>
            <person name="Grigoriev I.V."/>
            <person name="Nuss D."/>
        </authorList>
    </citation>
    <scope>NUCLEOTIDE SEQUENCE</scope>
    <source>
        <strain evidence="4">EP155</strain>
    </source>
</reference>
<feature type="region of interest" description="Disordered" evidence="3">
    <location>
        <begin position="189"/>
        <end position="212"/>
    </location>
</feature>
<evidence type="ECO:0000256" key="1">
    <source>
        <dbReference type="ARBA" id="ARBA00023002"/>
    </source>
</evidence>
<dbReference type="PANTHER" id="PTHR43157">
    <property type="entry name" value="PHOSPHATIDYLINOSITOL-GLYCAN BIOSYNTHESIS CLASS F PROTEIN-RELATED"/>
    <property type="match status" value="1"/>
</dbReference>
<dbReference type="PRINTS" id="PR00080">
    <property type="entry name" value="SDRFAMILY"/>
</dbReference>
<dbReference type="InterPro" id="IPR036291">
    <property type="entry name" value="NAD(P)-bd_dom_sf"/>
</dbReference>
<dbReference type="SUPFAM" id="SSF51735">
    <property type="entry name" value="NAD(P)-binding Rossmann-fold domains"/>
    <property type="match status" value="1"/>
</dbReference>
<dbReference type="InterPro" id="IPR002347">
    <property type="entry name" value="SDR_fam"/>
</dbReference>
<feature type="compositionally biased region" description="Basic and acidic residues" evidence="3">
    <location>
        <begin position="189"/>
        <end position="204"/>
    </location>
</feature>
<dbReference type="GeneID" id="63838194"/>
<keyword evidence="1" id="KW-0560">Oxidoreductase</keyword>
<keyword evidence="5" id="KW-1185">Reference proteome</keyword>
<evidence type="ECO:0000313" key="4">
    <source>
        <dbReference type="EMBL" id="KAF3769909.1"/>
    </source>
</evidence>